<dbReference type="EMBL" id="AMQM01004019">
    <property type="status" value="NOT_ANNOTATED_CDS"/>
    <property type="molecule type" value="Genomic_DNA"/>
</dbReference>
<evidence type="ECO:0000259" key="1">
    <source>
        <dbReference type="SMART" id="SM00458"/>
    </source>
</evidence>
<keyword evidence="4" id="KW-1185">Reference proteome</keyword>
<reference evidence="3" key="3">
    <citation type="submission" date="2015-06" db="UniProtKB">
        <authorList>
            <consortium name="EnsemblMetazoa"/>
        </authorList>
    </citation>
    <scope>IDENTIFICATION</scope>
</reference>
<feature type="domain" description="Ricin B lectin" evidence="1">
    <location>
        <begin position="146"/>
        <end position="269"/>
    </location>
</feature>
<protein>
    <recommendedName>
        <fullName evidence="1">Ricin B lectin domain-containing protein</fullName>
    </recommendedName>
</protein>
<evidence type="ECO:0000313" key="3">
    <source>
        <dbReference type="EnsemblMetazoa" id="HelroP172019"/>
    </source>
</evidence>
<dbReference type="SUPFAM" id="SSF50370">
    <property type="entry name" value="Ricin B-like lectins"/>
    <property type="match status" value="2"/>
</dbReference>
<dbReference type="InterPro" id="IPR035992">
    <property type="entry name" value="Ricin_B-like_lectins"/>
</dbReference>
<dbReference type="SMART" id="SM00458">
    <property type="entry name" value="RICIN"/>
    <property type="match status" value="2"/>
</dbReference>
<dbReference type="Gene3D" id="2.80.10.50">
    <property type="match status" value="2"/>
</dbReference>
<dbReference type="AlphaFoldDB" id="T1F4Y3"/>
<name>T1F4Y3_HELRO</name>
<dbReference type="HOGENOM" id="CLU_736255_0_0_1"/>
<sequence>MQASQLPTDHPFLLKNPDKGLYLSVDVTCNRYNHVGIEVNCLDITGQINQLWVFDADSSALRSKYNNFVLQYDAEVRMMIVSPFDARSYKQKWRYECNNIVSVSNPAFVLTAGEFSVTLTENMCRRNQIWIAEDSNDLLVRSLSYDRFVYIISSQLDSCLEVYNNVLLPFPVVRCWNLSKSQNQIWCFESSTGTIRTKLNNFVLEYCPDEKGLFVRPFNVKNKNQQWNYEEGRIISLSHPHMCLANLVLFELALVEIDVNELHQIWFFKGVEILPAPEEEEVDVDDSDEREEMERKMLPKVRNICPKPQCKDFMIQTAVLAERVLSVYNSGKNARLEFKVYLLKAHKTKRQLWHFNGDGFIVSSFNGFVFSATGDL</sequence>
<dbReference type="EnsemblMetazoa" id="HelroT172019">
    <property type="protein sequence ID" value="HelroP172019"/>
    <property type="gene ID" value="HelroG172019"/>
</dbReference>
<dbReference type="PROSITE" id="PS50231">
    <property type="entry name" value="RICIN_B_LECTIN"/>
    <property type="match status" value="2"/>
</dbReference>
<evidence type="ECO:0000313" key="2">
    <source>
        <dbReference type="EMBL" id="ESO05006.1"/>
    </source>
</evidence>
<dbReference type="CDD" id="cd23449">
    <property type="entry name" value="beta-trefoil_Ricin_EW29-like"/>
    <property type="match status" value="1"/>
</dbReference>
<dbReference type="GeneID" id="20203882"/>
<reference evidence="2 4" key="2">
    <citation type="journal article" date="2013" name="Nature">
        <title>Insights into bilaterian evolution from three spiralian genomes.</title>
        <authorList>
            <person name="Simakov O."/>
            <person name="Marletaz F."/>
            <person name="Cho S.J."/>
            <person name="Edsinger-Gonzales E."/>
            <person name="Havlak P."/>
            <person name="Hellsten U."/>
            <person name="Kuo D.H."/>
            <person name="Larsson T."/>
            <person name="Lv J."/>
            <person name="Arendt D."/>
            <person name="Savage R."/>
            <person name="Osoegawa K."/>
            <person name="de Jong P."/>
            <person name="Grimwood J."/>
            <person name="Chapman J.A."/>
            <person name="Shapiro H."/>
            <person name="Aerts A."/>
            <person name="Otillar R.P."/>
            <person name="Terry A.Y."/>
            <person name="Boore J.L."/>
            <person name="Grigoriev I.V."/>
            <person name="Lindberg D.R."/>
            <person name="Seaver E.C."/>
            <person name="Weisblat D.A."/>
            <person name="Putnam N.H."/>
            <person name="Rokhsar D.S."/>
        </authorList>
    </citation>
    <scope>NUCLEOTIDE SEQUENCE</scope>
</reference>
<dbReference type="CTD" id="20203882"/>
<dbReference type="RefSeq" id="XP_009016939.1">
    <property type="nucleotide sequence ID" value="XM_009018691.1"/>
</dbReference>
<feature type="domain" description="Ricin B lectin" evidence="1">
    <location>
        <begin position="33"/>
        <end position="133"/>
    </location>
</feature>
<gene>
    <name evidence="3" type="primary">20203882</name>
    <name evidence="2" type="ORF">HELRODRAFT_172019</name>
</gene>
<dbReference type="Proteomes" id="UP000015101">
    <property type="component" value="Unassembled WGS sequence"/>
</dbReference>
<dbReference type="InParanoid" id="T1F4Y3"/>
<dbReference type="EMBL" id="KB096411">
    <property type="protein sequence ID" value="ESO05006.1"/>
    <property type="molecule type" value="Genomic_DNA"/>
</dbReference>
<evidence type="ECO:0000313" key="4">
    <source>
        <dbReference type="Proteomes" id="UP000015101"/>
    </source>
</evidence>
<proteinExistence type="predicted"/>
<accession>T1F4Y3</accession>
<dbReference type="InterPro" id="IPR000772">
    <property type="entry name" value="Ricin_B_lectin"/>
</dbReference>
<reference evidence="4" key="1">
    <citation type="submission" date="2012-12" db="EMBL/GenBank/DDBJ databases">
        <authorList>
            <person name="Hellsten U."/>
            <person name="Grimwood J."/>
            <person name="Chapman J.A."/>
            <person name="Shapiro H."/>
            <person name="Aerts A."/>
            <person name="Otillar R.P."/>
            <person name="Terry A.Y."/>
            <person name="Boore J.L."/>
            <person name="Simakov O."/>
            <person name="Marletaz F."/>
            <person name="Cho S.-J."/>
            <person name="Edsinger-Gonzales E."/>
            <person name="Havlak P."/>
            <person name="Kuo D.-H."/>
            <person name="Larsson T."/>
            <person name="Lv J."/>
            <person name="Arendt D."/>
            <person name="Savage R."/>
            <person name="Osoegawa K."/>
            <person name="de Jong P."/>
            <person name="Lindberg D.R."/>
            <person name="Seaver E.C."/>
            <person name="Weisblat D.A."/>
            <person name="Putnam N.H."/>
            <person name="Grigoriev I.V."/>
            <person name="Rokhsar D.S."/>
        </authorList>
    </citation>
    <scope>NUCLEOTIDE SEQUENCE</scope>
</reference>
<organism evidence="3 4">
    <name type="scientific">Helobdella robusta</name>
    <name type="common">Californian leech</name>
    <dbReference type="NCBI Taxonomy" id="6412"/>
    <lineage>
        <taxon>Eukaryota</taxon>
        <taxon>Metazoa</taxon>
        <taxon>Spiralia</taxon>
        <taxon>Lophotrochozoa</taxon>
        <taxon>Annelida</taxon>
        <taxon>Clitellata</taxon>
        <taxon>Hirudinea</taxon>
        <taxon>Rhynchobdellida</taxon>
        <taxon>Glossiphoniidae</taxon>
        <taxon>Helobdella</taxon>
    </lineage>
</organism>
<dbReference type="KEGG" id="hro:HELRODRAFT_172019"/>